<keyword evidence="10" id="KW-1185">Reference proteome</keyword>
<dbReference type="PANTHER" id="PTHR33602">
    <property type="entry name" value="REGULATORY PROTEIN RECX FAMILY PROTEIN"/>
    <property type="match status" value="1"/>
</dbReference>
<evidence type="ECO:0000256" key="4">
    <source>
        <dbReference type="ARBA" id="ARBA00022490"/>
    </source>
</evidence>
<accession>A0A3M8DVE3</accession>
<sequence length="214" mass="24990">MKAGQISSIVQHAKVKHRYHIYVNDEHAFDVHEDILVKYSLHKGKELEPALFAEILEEEERNRAYLYALRYLGFRPRTSAQVQSYLTEKGFPSSLAQDICKRCEEQGYLDDAAFAQQWVRERMLNKSRSLLQLRMELRQKGIAEDDIQEASMQVKKTDQVEAAARLLGKKLRNRTEPPSYEERQKLSAMLQRKGFTHEIIRQAFGLVQSEEESF</sequence>
<dbReference type="InterPro" id="IPR053926">
    <property type="entry name" value="RecX_HTH_1st"/>
</dbReference>
<comment type="caution">
    <text evidence="9">The sequence shown here is derived from an EMBL/GenBank/DDBJ whole genome shotgun (WGS) entry which is preliminary data.</text>
</comment>
<comment type="subcellular location">
    <subcellularLocation>
        <location evidence="1 5">Cytoplasm</location>
    </subcellularLocation>
</comment>
<dbReference type="Gene3D" id="1.10.10.10">
    <property type="entry name" value="Winged helix-like DNA-binding domain superfamily/Winged helix DNA-binding domain"/>
    <property type="match status" value="3"/>
</dbReference>
<dbReference type="EMBL" id="RHHQ01000004">
    <property type="protein sequence ID" value="RNB92052.1"/>
    <property type="molecule type" value="Genomic_DNA"/>
</dbReference>
<dbReference type="Pfam" id="PF21982">
    <property type="entry name" value="RecX_HTH1"/>
    <property type="match status" value="1"/>
</dbReference>
<evidence type="ECO:0000256" key="3">
    <source>
        <dbReference type="ARBA" id="ARBA00018111"/>
    </source>
</evidence>
<evidence type="ECO:0000256" key="2">
    <source>
        <dbReference type="ARBA" id="ARBA00009695"/>
    </source>
</evidence>
<reference evidence="9 10" key="1">
    <citation type="submission" date="2018-10" db="EMBL/GenBank/DDBJ databases">
        <title>Phylogenomics of Brevibacillus.</title>
        <authorList>
            <person name="Dunlap C."/>
        </authorList>
    </citation>
    <scope>NUCLEOTIDE SEQUENCE [LARGE SCALE GENOMIC DNA]</scope>
    <source>
        <strain evidence="9 10">JCM 15716</strain>
    </source>
</reference>
<dbReference type="GO" id="GO:0006282">
    <property type="term" value="P:regulation of DNA repair"/>
    <property type="evidence" value="ECO:0007669"/>
    <property type="project" value="UniProtKB-UniRule"/>
</dbReference>
<dbReference type="Pfam" id="PF02631">
    <property type="entry name" value="RecX_HTH2"/>
    <property type="match status" value="1"/>
</dbReference>
<dbReference type="InterPro" id="IPR036388">
    <property type="entry name" value="WH-like_DNA-bd_sf"/>
</dbReference>
<protein>
    <recommendedName>
        <fullName evidence="3 5">Regulatory protein RecX</fullName>
    </recommendedName>
</protein>
<evidence type="ECO:0000259" key="7">
    <source>
        <dbReference type="Pfam" id="PF21981"/>
    </source>
</evidence>
<dbReference type="Pfam" id="PF21981">
    <property type="entry name" value="RecX_HTH3"/>
    <property type="match status" value="1"/>
</dbReference>
<dbReference type="InterPro" id="IPR053925">
    <property type="entry name" value="RecX_HTH_3rd"/>
</dbReference>
<dbReference type="AlphaFoldDB" id="A0A3M8DVE3"/>
<dbReference type="GO" id="GO:0005737">
    <property type="term" value="C:cytoplasm"/>
    <property type="evidence" value="ECO:0007669"/>
    <property type="project" value="UniProtKB-SubCell"/>
</dbReference>
<dbReference type="OrthoDB" id="5421057at2"/>
<evidence type="ECO:0000259" key="8">
    <source>
        <dbReference type="Pfam" id="PF21982"/>
    </source>
</evidence>
<evidence type="ECO:0000313" key="9">
    <source>
        <dbReference type="EMBL" id="RNB92052.1"/>
    </source>
</evidence>
<dbReference type="InterPro" id="IPR003783">
    <property type="entry name" value="Regulatory_RecX"/>
</dbReference>
<keyword evidence="4 5" id="KW-0963">Cytoplasm</keyword>
<dbReference type="PANTHER" id="PTHR33602:SF1">
    <property type="entry name" value="REGULATORY PROTEIN RECX FAMILY PROTEIN"/>
    <property type="match status" value="1"/>
</dbReference>
<evidence type="ECO:0000256" key="1">
    <source>
        <dbReference type="ARBA" id="ARBA00004496"/>
    </source>
</evidence>
<evidence type="ECO:0000313" key="10">
    <source>
        <dbReference type="Proteomes" id="UP000271031"/>
    </source>
</evidence>
<name>A0A3M8DVE3_9BACL</name>
<evidence type="ECO:0000256" key="5">
    <source>
        <dbReference type="HAMAP-Rule" id="MF_01114"/>
    </source>
</evidence>
<feature type="domain" description="RecX second three-helical" evidence="6">
    <location>
        <begin position="110"/>
        <end position="150"/>
    </location>
</feature>
<dbReference type="InterPro" id="IPR053924">
    <property type="entry name" value="RecX_HTH_2nd"/>
</dbReference>
<gene>
    <name evidence="5" type="primary">recX</name>
    <name evidence="9" type="ORF">EDM56_03320</name>
</gene>
<comment type="function">
    <text evidence="5">Modulates RecA activity.</text>
</comment>
<comment type="similarity">
    <text evidence="2 5">Belongs to the RecX family.</text>
</comment>
<dbReference type="Proteomes" id="UP000271031">
    <property type="component" value="Unassembled WGS sequence"/>
</dbReference>
<dbReference type="HAMAP" id="MF_01114">
    <property type="entry name" value="RecX"/>
    <property type="match status" value="1"/>
</dbReference>
<feature type="domain" description="RecX third three-helical" evidence="7">
    <location>
        <begin position="158"/>
        <end position="203"/>
    </location>
</feature>
<feature type="domain" description="RecX first three-helical" evidence="8">
    <location>
        <begin position="64"/>
        <end position="103"/>
    </location>
</feature>
<evidence type="ECO:0000259" key="6">
    <source>
        <dbReference type="Pfam" id="PF02631"/>
    </source>
</evidence>
<organism evidence="9 10">
    <name type="scientific">Brevibacillus fluminis</name>
    <dbReference type="NCBI Taxonomy" id="511487"/>
    <lineage>
        <taxon>Bacteria</taxon>
        <taxon>Bacillati</taxon>
        <taxon>Bacillota</taxon>
        <taxon>Bacilli</taxon>
        <taxon>Bacillales</taxon>
        <taxon>Paenibacillaceae</taxon>
        <taxon>Brevibacillus</taxon>
    </lineage>
</organism>
<proteinExistence type="inferred from homology"/>